<keyword evidence="2" id="KW-0547">Nucleotide-binding</keyword>
<dbReference type="InterPro" id="IPR006075">
    <property type="entry name" value="Asn/Gln-tRNA_Trfase_suB/E_cat"/>
</dbReference>
<feature type="domain" description="Aspartyl/Glutamyl-tRNA(Gln) amidotransferase subunit B/E catalytic" evidence="6">
    <location>
        <begin position="194"/>
        <end position="496"/>
    </location>
</feature>
<gene>
    <name evidence="7" type="ORF">BaOVIS_000100</name>
</gene>
<dbReference type="PROSITE" id="PS01234">
    <property type="entry name" value="GATB"/>
    <property type="match status" value="1"/>
</dbReference>
<dbReference type="AlphaFoldDB" id="A0A9W5T7W4"/>
<protein>
    <submittedName>
        <fullName evidence="7">Aspartyl glutamyl-tRNA amidotransferase subunit B</fullName>
    </submittedName>
</protein>
<dbReference type="GO" id="GO:0032543">
    <property type="term" value="P:mitochondrial translation"/>
    <property type="evidence" value="ECO:0007669"/>
    <property type="project" value="TreeGrafter"/>
</dbReference>
<evidence type="ECO:0000256" key="2">
    <source>
        <dbReference type="ARBA" id="ARBA00022741"/>
    </source>
</evidence>
<dbReference type="GO" id="GO:0050567">
    <property type="term" value="F:glutaminyl-tRNA synthase (glutamine-hydrolyzing) activity"/>
    <property type="evidence" value="ECO:0007669"/>
    <property type="project" value="TreeGrafter"/>
</dbReference>
<evidence type="ECO:0000313" key="8">
    <source>
        <dbReference type="Proteomes" id="UP001057455"/>
    </source>
</evidence>
<comment type="caution">
    <text evidence="7">The sequence shown here is derived from an EMBL/GenBank/DDBJ whole genome shotgun (WGS) entry which is preliminary data.</text>
</comment>
<accession>A0A9W5T7W4</accession>
<keyword evidence="8" id="KW-1185">Reference proteome</keyword>
<dbReference type="InterPro" id="IPR017958">
    <property type="entry name" value="Gln-tRNA_amidoTrfase_suB_CS"/>
</dbReference>
<feature type="region of interest" description="Disordered" evidence="5">
    <location>
        <begin position="388"/>
        <end position="408"/>
    </location>
</feature>
<organism evidence="7 8">
    <name type="scientific">Babesia ovis</name>
    <dbReference type="NCBI Taxonomy" id="5869"/>
    <lineage>
        <taxon>Eukaryota</taxon>
        <taxon>Sar</taxon>
        <taxon>Alveolata</taxon>
        <taxon>Apicomplexa</taxon>
        <taxon>Aconoidasida</taxon>
        <taxon>Piroplasmida</taxon>
        <taxon>Babesiidae</taxon>
        <taxon>Babesia</taxon>
    </lineage>
</organism>
<keyword evidence="4" id="KW-0648">Protein biosynthesis</keyword>
<evidence type="ECO:0000256" key="1">
    <source>
        <dbReference type="ARBA" id="ARBA00022598"/>
    </source>
</evidence>
<evidence type="ECO:0000313" key="7">
    <source>
        <dbReference type="EMBL" id="GFE52606.1"/>
    </source>
</evidence>
<dbReference type="InterPro" id="IPR017959">
    <property type="entry name" value="Asn/Gln-tRNA_amidoTrfase_suB/E"/>
</dbReference>
<name>A0A9W5T7W4_BABOV</name>
<dbReference type="OrthoDB" id="1722066at2759"/>
<reference evidence="7" key="1">
    <citation type="submission" date="2019-12" db="EMBL/GenBank/DDBJ databases">
        <title>Genome sequence of Babesia ovis.</title>
        <authorList>
            <person name="Yamagishi J."/>
            <person name="Sevinc F."/>
            <person name="Xuan X."/>
        </authorList>
    </citation>
    <scope>NUCLEOTIDE SEQUENCE</scope>
    <source>
        <strain evidence="7">Selcuk</strain>
    </source>
</reference>
<evidence type="ECO:0000256" key="5">
    <source>
        <dbReference type="SAM" id="MobiDB-lite"/>
    </source>
</evidence>
<feature type="compositionally biased region" description="Polar residues" evidence="5">
    <location>
        <begin position="388"/>
        <end position="399"/>
    </location>
</feature>
<keyword evidence="1" id="KW-0436">Ligase</keyword>
<evidence type="ECO:0000256" key="3">
    <source>
        <dbReference type="ARBA" id="ARBA00022840"/>
    </source>
</evidence>
<dbReference type="PANTHER" id="PTHR11659:SF0">
    <property type="entry name" value="GLUTAMYL-TRNA(GLN) AMIDOTRANSFERASE SUBUNIT B, MITOCHONDRIAL"/>
    <property type="match status" value="1"/>
</dbReference>
<dbReference type="GO" id="GO:0070681">
    <property type="term" value="P:glutaminyl-tRNAGln biosynthesis via transamidation"/>
    <property type="evidence" value="ECO:0007669"/>
    <property type="project" value="TreeGrafter"/>
</dbReference>
<dbReference type="GO" id="GO:0005524">
    <property type="term" value="F:ATP binding"/>
    <property type="evidence" value="ECO:0007669"/>
    <property type="project" value="UniProtKB-KW"/>
</dbReference>
<proteinExistence type="predicted"/>
<dbReference type="Proteomes" id="UP001057455">
    <property type="component" value="Unassembled WGS sequence"/>
</dbReference>
<dbReference type="GO" id="GO:0030956">
    <property type="term" value="C:glutamyl-tRNA(Gln) amidotransferase complex"/>
    <property type="evidence" value="ECO:0007669"/>
    <property type="project" value="TreeGrafter"/>
</dbReference>
<dbReference type="GO" id="GO:0005739">
    <property type="term" value="C:mitochondrion"/>
    <property type="evidence" value="ECO:0007669"/>
    <property type="project" value="TreeGrafter"/>
</dbReference>
<evidence type="ECO:0000256" key="4">
    <source>
        <dbReference type="ARBA" id="ARBA00022917"/>
    </source>
</evidence>
<dbReference type="EMBL" id="BLIY01000001">
    <property type="protein sequence ID" value="GFE52606.1"/>
    <property type="molecule type" value="Genomic_DNA"/>
</dbReference>
<dbReference type="PANTHER" id="PTHR11659">
    <property type="entry name" value="GLUTAMYL-TRNA GLN AMIDOTRANSFERASE SUBUNIT B MITOCHONDRIAL AND PROKARYOTIC PET112-RELATED"/>
    <property type="match status" value="1"/>
</dbReference>
<sequence>MLYVDTASCFVASFSLPRSLLSYPIVPTTSSGRPLFSSTDISKTDVGSRKGFVVQSSTHDSGNSNGSVAIVAGVEAHIQFSLPRKIFCECSSTASGLALPNYGSCTSNDNDKVESPDVGRTSRCQELYHRLSSVLNTLSSENMKRATHKVTKRIKEEAPLSFDEYISLYNMLHPNTTNSGAYNEAIDLSSADIHRLNEFTCPICKGEVGSVPSLSPLAILYGLYASHVYSCHPSSSLSFDRKVYSYPDLPKRYQLTQVHNPIGTDGRLILENGREISIQRVNLEEDTARTLSDSGATISLDYNRSGIGLIEVVTAPSELTVDELVECCTKIYQMAVSSGLSKGHMHEGNVRFDINVSIPSKGNKRIELKNLSSFRRIRRAVLVCTSSDNWDGNTTPSTDEAQDNPRQEAETCDTNVVQDHISHTDDTNDNSKAWTEFMQRISGESNVPVASAPVGSTLKWRSDSNDVGYQRVKSHQASYLNVADGNIPTIMITGDLFDRIAATAPPDDRPTLDSLRASYPTAPLDLLAVIQKNVDNIDLFKRLCSLVGDERLVAKWIVNYVIPSKLTFIDARRLSELINAVSLKKLNLDTAREILVDFLSSGMCLADYMRENDLCLLDEEESHRLVDNYLAEYNITSTNFVMTKSSITQLVTAIVASYNYRLNYRTVRDYLIATLGPCKSGY</sequence>
<dbReference type="SUPFAM" id="SSF55931">
    <property type="entry name" value="Glutamine synthetase/guanido kinase"/>
    <property type="match status" value="1"/>
</dbReference>
<dbReference type="InterPro" id="IPR014746">
    <property type="entry name" value="Gln_synth/guanido_kin_cat_dom"/>
</dbReference>
<keyword evidence="3" id="KW-0067">ATP-binding</keyword>
<evidence type="ECO:0000259" key="6">
    <source>
        <dbReference type="Pfam" id="PF02934"/>
    </source>
</evidence>
<dbReference type="Pfam" id="PF02934">
    <property type="entry name" value="GatB_N"/>
    <property type="match status" value="1"/>
</dbReference>